<organism evidence="3 4">
    <name type="scientific">Faecalibacterium hominis</name>
    <name type="common">ex Afrizal et al. 2022</name>
    <dbReference type="NCBI Taxonomy" id="2881265"/>
    <lineage>
        <taxon>Bacteria</taxon>
        <taxon>Bacillati</taxon>
        <taxon>Bacillota</taxon>
        <taxon>Clostridia</taxon>
        <taxon>Eubacteriales</taxon>
        <taxon>Oscillospiraceae</taxon>
        <taxon>Faecalibacterium</taxon>
    </lineage>
</organism>
<keyword evidence="2" id="KW-0472">Membrane</keyword>
<evidence type="ECO:0008006" key="5">
    <source>
        <dbReference type="Google" id="ProtNLM"/>
    </source>
</evidence>
<feature type="transmembrane region" description="Helical" evidence="2">
    <location>
        <begin position="12"/>
        <end position="33"/>
    </location>
</feature>
<keyword evidence="2" id="KW-1133">Transmembrane helix</keyword>
<dbReference type="RefSeq" id="WP_156060979.1">
    <property type="nucleotide sequence ID" value="NZ_JAJEQO010000014.1"/>
</dbReference>
<proteinExistence type="predicted"/>
<feature type="region of interest" description="Disordered" evidence="1">
    <location>
        <begin position="60"/>
        <end position="95"/>
    </location>
</feature>
<evidence type="ECO:0000256" key="1">
    <source>
        <dbReference type="SAM" id="MobiDB-lite"/>
    </source>
</evidence>
<comment type="caution">
    <text evidence="3">The sequence shown here is derived from an EMBL/GenBank/DDBJ whole genome shotgun (WGS) entry which is preliminary data.</text>
</comment>
<gene>
    <name evidence="3" type="ORF">LKD34_09725</name>
</gene>
<sequence>MPEWITWVFDGIGSTIFSLIAGALIGGAIGYKIGVHKNVKQKQTGGDNVKQRQEFTLENEDVSKDGGKIKNNFQQSQKAGDNAEQVQIGGIKRGR</sequence>
<evidence type="ECO:0000313" key="3">
    <source>
        <dbReference type="EMBL" id="MCC2213767.1"/>
    </source>
</evidence>
<dbReference type="Proteomes" id="UP001199236">
    <property type="component" value="Unassembled WGS sequence"/>
</dbReference>
<dbReference type="EMBL" id="JAJEQO010000014">
    <property type="protein sequence ID" value="MCC2213767.1"/>
    <property type="molecule type" value="Genomic_DNA"/>
</dbReference>
<protein>
    <recommendedName>
        <fullName evidence="5">YtxH domain-containing protein</fullName>
    </recommendedName>
</protein>
<keyword evidence="4" id="KW-1185">Reference proteome</keyword>
<name>A0ABS8FK97_9FIRM</name>
<reference evidence="3 4" key="1">
    <citation type="submission" date="2021-10" db="EMBL/GenBank/DDBJ databases">
        <title>Anaerobic single-cell dispensing facilitates the cultivation of human gut bacteria.</title>
        <authorList>
            <person name="Afrizal A."/>
        </authorList>
    </citation>
    <scope>NUCLEOTIDE SEQUENCE [LARGE SCALE GENOMIC DNA]</scope>
    <source>
        <strain evidence="3 4">CLA-AA-H223</strain>
    </source>
</reference>
<accession>A0ABS8FK97</accession>
<keyword evidence="2" id="KW-0812">Transmembrane</keyword>
<evidence type="ECO:0000313" key="4">
    <source>
        <dbReference type="Proteomes" id="UP001199236"/>
    </source>
</evidence>
<evidence type="ECO:0000256" key="2">
    <source>
        <dbReference type="SAM" id="Phobius"/>
    </source>
</evidence>